<proteinExistence type="predicted"/>
<feature type="chain" id="PRO_5034670744" evidence="1">
    <location>
        <begin position="29"/>
        <end position="182"/>
    </location>
</feature>
<protein>
    <submittedName>
        <fullName evidence="2">Uncharacterized protein</fullName>
    </submittedName>
</protein>
<accession>A0A8H6XNZ8</accession>
<dbReference type="Proteomes" id="UP000623467">
    <property type="component" value="Unassembled WGS sequence"/>
</dbReference>
<comment type="caution">
    <text evidence="2">The sequence shown here is derived from an EMBL/GenBank/DDBJ whole genome shotgun (WGS) entry which is preliminary data.</text>
</comment>
<evidence type="ECO:0000313" key="3">
    <source>
        <dbReference type="Proteomes" id="UP000623467"/>
    </source>
</evidence>
<keyword evidence="3" id="KW-1185">Reference proteome</keyword>
<feature type="signal peptide" evidence="1">
    <location>
        <begin position="1"/>
        <end position="28"/>
    </location>
</feature>
<dbReference type="OrthoDB" id="4991875at2759"/>
<evidence type="ECO:0000256" key="1">
    <source>
        <dbReference type="SAM" id="SignalP"/>
    </source>
</evidence>
<sequence>MTHASTESTMFQILALTLVALSSTRVSASPAPGTLLTLVNPVGTPTVPITISGSILGVDAEGRTTYAFTDAATTAIAQKTIAGTERVTVVAASDYFSITDEISVDGVTIAVGAECEVGNANAVCTVAGPKVTTVVTETAMGTLVLDIPSPTDKPISAADGLRTNNFGHFGAGVGLLLAWQLL</sequence>
<dbReference type="AlphaFoldDB" id="A0A8H6XNZ8"/>
<evidence type="ECO:0000313" key="2">
    <source>
        <dbReference type="EMBL" id="KAF7345288.1"/>
    </source>
</evidence>
<gene>
    <name evidence="2" type="ORF">MSAN_01905500</name>
</gene>
<dbReference type="EMBL" id="JACAZH010000020">
    <property type="protein sequence ID" value="KAF7345288.1"/>
    <property type="molecule type" value="Genomic_DNA"/>
</dbReference>
<name>A0A8H6XNZ8_9AGAR</name>
<reference evidence="2" key="1">
    <citation type="submission" date="2020-05" db="EMBL/GenBank/DDBJ databases">
        <title>Mycena genomes resolve the evolution of fungal bioluminescence.</title>
        <authorList>
            <person name="Tsai I.J."/>
        </authorList>
    </citation>
    <scope>NUCLEOTIDE SEQUENCE</scope>
    <source>
        <strain evidence="2">160909Yilan</strain>
    </source>
</reference>
<organism evidence="2 3">
    <name type="scientific">Mycena sanguinolenta</name>
    <dbReference type="NCBI Taxonomy" id="230812"/>
    <lineage>
        <taxon>Eukaryota</taxon>
        <taxon>Fungi</taxon>
        <taxon>Dikarya</taxon>
        <taxon>Basidiomycota</taxon>
        <taxon>Agaricomycotina</taxon>
        <taxon>Agaricomycetes</taxon>
        <taxon>Agaricomycetidae</taxon>
        <taxon>Agaricales</taxon>
        <taxon>Marasmiineae</taxon>
        <taxon>Mycenaceae</taxon>
        <taxon>Mycena</taxon>
    </lineage>
</organism>
<keyword evidence="1" id="KW-0732">Signal</keyword>